<name>A0A1M6F8J9_9BACT</name>
<evidence type="ECO:0000256" key="1">
    <source>
        <dbReference type="ARBA" id="ARBA00009437"/>
    </source>
</evidence>
<evidence type="ECO:0000256" key="2">
    <source>
        <dbReference type="ARBA" id="ARBA00023015"/>
    </source>
</evidence>
<dbReference type="Proteomes" id="UP000183994">
    <property type="component" value="Unassembled WGS sequence"/>
</dbReference>
<reference evidence="7" key="1">
    <citation type="submission" date="2016-11" db="EMBL/GenBank/DDBJ databases">
        <authorList>
            <person name="Varghese N."/>
            <person name="Submissions S."/>
        </authorList>
    </citation>
    <scope>NUCLEOTIDE SEQUENCE [LARGE SCALE GENOMIC DNA]</scope>
    <source>
        <strain evidence="7">DSM 16219</strain>
    </source>
</reference>
<proteinExistence type="inferred from homology"/>
<dbReference type="SUPFAM" id="SSF53850">
    <property type="entry name" value="Periplasmic binding protein-like II"/>
    <property type="match status" value="1"/>
</dbReference>
<dbReference type="PANTHER" id="PTHR30126">
    <property type="entry name" value="HTH-TYPE TRANSCRIPTIONAL REGULATOR"/>
    <property type="match status" value="1"/>
</dbReference>
<dbReference type="GO" id="GO:0003700">
    <property type="term" value="F:DNA-binding transcription factor activity"/>
    <property type="evidence" value="ECO:0007669"/>
    <property type="project" value="InterPro"/>
</dbReference>
<dbReference type="InterPro" id="IPR036390">
    <property type="entry name" value="WH_DNA-bd_sf"/>
</dbReference>
<accession>A0A1M6F8J9</accession>
<dbReference type="SUPFAM" id="SSF46785">
    <property type="entry name" value="Winged helix' DNA-binding domain"/>
    <property type="match status" value="1"/>
</dbReference>
<evidence type="ECO:0000259" key="5">
    <source>
        <dbReference type="PROSITE" id="PS50931"/>
    </source>
</evidence>
<dbReference type="RefSeq" id="WP_073473005.1">
    <property type="nucleotide sequence ID" value="NZ_FQZU01000003.1"/>
</dbReference>
<feature type="domain" description="HTH lysR-type" evidence="5">
    <location>
        <begin position="1"/>
        <end position="58"/>
    </location>
</feature>
<dbReference type="Gene3D" id="3.40.190.290">
    <property type="match status" value="1"/>
</dbReference>
<gene>
    <name evidence="6" type="ORF">SAMN02745216_00748</name>
</gene>
<dbReference type="CDD" id="cd05466">
    <property type="entry name" value="PBP2_LTTR_substrate"/>
    <property type="match status" value="1"/>
</dbReference>
<evidence type="ECO:0000256" key="3">
    <source>
        <dbReference type="ARBA" id="ARBA00023125"/>
    </source>
</evidence>
<organism evidence="6 7">
    <name type="scientific">Desulfatibacillum alkenivorans DSM 16219</name>
    <dbReference type="NCBI Taxonomy" id="1121393"/>
    <lineage>
        <taxon>Bacteria</taxon>
        <taxon>Pseudomonadati</taxon>
        <taxon>Thermodesulfobacteriota</taxon>
        <taxon>Desulfobacteria</taxon>
        <taxon>Desulfobacterales</taxon>
        <taxon>Desulfatibacillaceae</taxon>
        <taxon>Desulfatibacillum</taxon>
    </lineage>
</organism>
<protein>
    <submittedName>
        <fullName evidence="6">DNA-binding transcriptional regulator, LysR family</fullName>
    </submittedName>
</protein>
<dbReference type="Pfam" id="PF03466">
    <property type="entry name" value="LysR_substrate"/>
    <property type="match status" value="1"/>
</dbReference>
<dbReference type="GO" id="GO:0000976">
    <property type="term" value="F:transcription cis-regulatory region binding"/>
    <property type="evidence" value="ECO:0007669"/>
    <property type="project" value="TreeGrafter"/>
</dbReference>
<dbReference type="InterPro" id="IPR000847">
    <property type="entry name" value="LysR_HTH_N"/>
</dbReference>
<keyword evidence="7" id="KW-1185">Reference proteome</keyword>
<dbReference type="Gene3D" id="1.10.10.10">
    <property type="entry name" value="Winged helix-like DNA-binding domain superfamily/Winged helix DNA-binding domain"/>
    <property type="match status" value="1"/>
</dbReference>
<dbReference type="PRINTS" id="PR00039">
    <property type="entry name" value="HTHLYSR"/>
</dbReference>
<dbReference type="PROSITE" id="PS50931">
    <property type="entry name" value="HTH_LYSR"/>
    <property type="match status" value="1"/>
</dbReference>
<dbReference type="OrthoDB" id="464481at2"/>
<keyword evidence="3 6" id="KW-0238">DNA-binding</keyword>
<dbReference type="InterPro" id="IPR005119">
    <property type="entry name" value="LysR_subst-bd"/>
</dbReference>
<dbReference type="EMBL" id="FQZU01000003">
    <property type="protein sequence ID" value="SHI93919.1"/>
    <property type="molecule type" value="Genomic_DNA"/>
</dbReference>
<evidence type="ECO:0000256" key="4">
    <source>
        <dbReference type="ARBA" id="ARBA00023163"/>
    </source>
</evidence>
<keyword evidence="4" id="KW-0804">Transcription</keyword>
<dbReference type="STRING" id="1121393.SAMN02745216_00748"/>
<evidence type="ECO:0000313" key="7">
    <source>
        <dbReference type="Proteomes" id="UP000183994"/>
    </source>
</evidence>
<comment type="similarity">
    <text evidence="1">Belongs to the LysR transcriptional regulatory family.</text>
</comment>
<dbReference type="InterPro" id="IPR036388">
    <property type="entry name" value="WH-like_DNA-bd_sf"/>
</dbReference>
<dbReference type="PANTHER" id="PTHR30126:SF40">
    <property type="entry name" value="HTH-TYPE TRANSCRIPTIONAL REGULATOR GLTR"/>
    <property type="match status" value="1"/>
</dbReference>
<sequence>MDLQKLKTFSTVASLMNFNQAAEVLNYAQSSVSAQIKALENDLGALLFQRVGKRVKLTPAGEKMLQYAHKMLAIEQEARNEIKGEPDGASLLTLRMPQTVAACHLPMALPAFQKRFPNVNLDVTSCALFSLEHELSIGTVDLAFLLTDTVSAASLDMEMLRTETLVMAASPGHELAQKAGLGHKSLDGRVLFLPKADCGYRMEFEQALTLERVRLGSLIEMNSIEAIKTAVAKGMGVTIIPRISIEHDLKTGRLIELDWEEPMETGLLMIWQRDKCFSPALEAFMDAFRRGAAGF</sequence>
<dbReference type="FunFam" id="1.10.10.10:FF:000001">
    <property type="entry name" value="LysR family transcriptional regulator"/>
    <property type="match status" value="1"/>
</dbReference>
<evidence type="ECO:0000313" key="6">
    <source>
        <dbReference type="EMBL" id="SHI93919.1"/>
    </source>
</evidence>
<dbReference type="AlphaFoldDB" id="A0A1M6F8J9"/>
<dbReference type="Pfam" id="PF00126">
    <property type="entry name" value="HTH_1"/>
    <property type="match status" value="1"/>
</dbReference>
<keyword evidence="2" id="KW-0805">Transcription regulation</keyword>